<dbReference type="GO" id="GO:0030246">
    <property type="term" value="F:carbohydrate binding"/>
    <property type="evidence" value="ECO:0007669"/>
    <property type="project" value="UniProtKB-KW"/>
</dbReference>
<keyword evidence="4" id="KW-0735">Signal-anchor</keyword>
<dbReference type="GeneID" id="103669123"/>
<comment type="subcellular location">
    <subcellularLocation>
        <location evidence="1">Membrane</location>
        <topology evidence="1">Single-pass type II membrane protein</topology>
    </subcellularLocation>
</comment>
<dbReference type="OMA" id="KVIYMEP"/>
<evidence type="ECO:0000313" key="14">
    <source>
        <dbReference type="RefSeq" id="XP_008695657.1"/>
    </source>
</evidence>
<organism evidence="11 14">
    <name type="scientific">Ursus maritimus</name>
    <name type="common">Polar bear</name>
    <name type="synonym">Thalarctos maritimus</name>
    <dbReference type="NCBI Taxonomy" id="29073"/>
    <lineage>
        <taxon>Eukaryota</taxon>
        <taxon>Metazoa</taxon>
        <taxon>Chordata</taxon>
        <taxon>Craniata</taxon>
        <taxon>Vertebrata</taxon>
        <taxon>Euteleostomi</taxon>
        <taxon>Mammalia</taxon>
        <taxon>Eutheria</taxon>
        <taxon>Laurasiatheria</taxon>
        <taxon>Carnivora</taxon>
        <taxon>Caniformia</taxon>
        <taxon>Ursidae</taxon>
        <taxon>Ursus</taxon>
    </lineage>
</organism>
<protein>
    <submittedName>
        <fullName evidence="12 13">Natural killer cells antigen CD94 isoform X1</fullName>
    </submittedName>
    <submittedName>
        <fullName evidence="10">Natural killer cells antigen CD94-like</fullName>
    </submittedName>
</protein>
<evidence type="ECO:0000313" key="12">
    <source>
        <dbReference type="RefSeq" id="XP_008695655.1"/>
    </source>
</evidence>
<dbReference type="GO" id="GO:0002223">
    <property type="term" value="P:stimulatory C-type lectin receptor signaling pathway"/>
    <property type="evidence" value="ECO:0007669"/>
    <property type="project" value="TreeGrafter"/>
</dbReference>
<dbReference type="PROSITE" id="PS50041">
    <property type="entry name" value="C_TYPE_LECTIN_2"/>
    <property type="match status" value="1"/>
</dbReference>
<dbReference type="Gene3D" id="3.10.100.10">
    <property type="entry name" value="Mannose-Binding Protein A, subunit A"/>
    <property type="match status" value="1"/>
</dbReference>
<keyword evidence="6 8" id="KW-0472">Membrane</keyword>
<feature type="domain" description="C-type lectin" evidence="9">
    <location>
        <begin position="108"/>
        <end position="214"/>
    </location>
</feature>
<keyword evidence="2 8" id="KW-0812">Transmembrane</keyword>
<evidence type="ECO:0000313" key="10">
    <source>
        <dbReference type="Ensembl" id="ENSUMAP00000022077"/>
    </source>
</evidence>
<evidence type="ECO:0000256" key="1">
    <source>
        <dbReference type="ARBA" id="ARBA00004606"/>
    </source>
</evidence>
<name>A0A384CLE7_URSMA</name>
<keyword evidence="3" id="KW-0430">Lectin</keyword>
<dbReference type="OrthoDB" id="538816at2759"/>
<evidence type="ECO:0000256" key="3">
    <source>
        <dbReference type="ARBA" id="ARBA00022734"/>
    </source>
</evidence>
<accession>A0A384CLE7</accession>
<dbReference type="GO" id="GO:0016020">
    <property type="term" value="C:membrane"/>
    <property type="evidence" value="ECO:0007669"/>
    <property type="project" value="UniProtKB-SubCell"/>
</dbReference>
<evidence type="ECO:0000256" key="8">
    <source>
        <dbReference type="SAM" id="Phobius"/>
    </source>
</evidence>
<evidence type="ECO:0000256" key="2">
    <source>
        <dbReference type="ARBA" id="ARBA00022692"/>
    </source>
</evidence>
<dbReference type="AlphaFoldDB" id="A0A384CLE7"/>
<evidence type="ECO:0000256" key="6">
    <source>
        <dbReference type="ARBA" id="ARBA00023136"/>
    </source>
</evidence>
<dbReference type="RefSeq" id="XP_008695655.1">
    <property type="nucleotide sequence ID" value="XM_008697433.2"/>
</dbReference>
<dbReference type="RefSeq" id="XP_008695657.1">
    <property type="nucleotide sequence ID" value="XM_008697435.2"/>
</dbReference>
<dbReference type="InterPro" id="IPR016187">
    <property type="entry name" value="CTDL_fold"/>
</dbReference>
<dbReference type="KEGG" id="umr:103669123"/>
<keyword evidence="11" id="KW-1185">Reference proteome</keyword>
<gene>
    <name evidence="10 12 13 14 15" type="primary">LOC103669123</name>
</gene>
<evidence type="ECO:0000313" key="11">
    <source>
        <dbReference type="Proteomes" id="UP000261680"/>
    </source>
</evidence>
<dbReference type="Proteomes" id="UP000261680">
    <property type="component" value="Unplaced"/>
</dbReference>
<dbReference type="GO" id="GO:0045954">
    <property type="term" value="P:positive regulation of natural killer cell mediated cytotoxicity"/>
    <property type="evidence" value="ECO:0007669"/>
    <property type="project" value="TreeGrafter"/>
</dbReference>
<dbReference type="InterPro" id="IPR033992">
    <property type="entry name" value="NKR-like_CTLD"/>
</dbReference>
<evidence type="ECO:0000256" key="5">
    <source>
        <dbReference type="ARBA" id="ARBA00022989"/>
    </source>
</evidence>
<dbReference type="CDD" id="cd03593">
    <property type="entry name" value="CLECT_NK_receptors_like"/>
    <property type="match status" value="1"/>
</dbReference>
<dbReference type="SUPFAM" id="SSF56436">
    <property type="entry name" value="C-type lectin-like"/>
    <property type="match status" value="1"/>
</dbReference>
<dbReference type="InterPro" id="IPR050919">
    <property type="entry name" value="NKG2/CD94_NK_receptors"/>
</dbReference>
<dbReference type="PANTHER" id="PTHR22800:SF257">
    <property type="entry name" value="C-TYPE LECTIN DOMAIN-CONTAINING PROTEIN"/>
    <property type="match status" value="1"/>
</dbReference>
<evidence type="ECO:0000256" key="4">
    <source>
        <dbReference type="ARBA" id="ARBA00022968"/>
    </source>
</evidence>
<dbReference type="InterPro" id="IPR016186">
    <property type="entry name" value="C-type_lectin-like/link_sf"/>
</dbReference>
<dbReference type="InterPro" id="IPR001304">
    <property type="entry name" value="C-type_lectin-like"/>
</dbReference>
<dbReference type="Pfam" id="PF00059">
    <property type="entry name" value="Lectin_C"/>
    <property type="match status" value="1"/>
</dbReference>
<feature type="transmembrane region" description="Helical" evidence="8">
    <location>
        <begin position="32"/>
        <end position="60"/>
    </location>
</feature>
<reference evidence="12 13" key="2">
    <citation type="submission" date="2025-04" db="UniProtKB">
        <authorList>
            <consortium name="RefSeq"/>
        </authorList>
    </citation>
    <scope>IDENTIFICATION</scope>
    <source>
        <tissue evidence="12 13">Whole blood</tissue>
    </source>
</reference>
<dbReference type="SMART" id="SM00034">
    <property type="entry name" value="CLECT"/>
    <property type="match status" value="1"/>
</dbReference>
<sequence length="222" mass="26081">MSKERVTYMNLKLPYSRKQKGERRPMDKRREFPWRIVSLSLGVIGVILLLTITGLGYMLFQRCPGNTMQHMKDIKDKNASFAEVVDNSVLLLIPDKGYTILQEKIYCCGKSCYYFSKEEKTWERSQESCQDQRSNLIKIDNKEEQNFIQSKIKHNYWIGLYKIGAKHPWKWLDGTLLSQTVNFQQSLPDIKCGYLESSNIFSADCSRRFRYICEKEFIGPDN</sequence>
<dbReference type="RefSeq" id="XP_008695656.1">
    <property type="nucleotide sequence ID" value="XM_008697434.2"/>
</dbReference>
<keyword evidence="7" id="KW-0325">Glycoprotein</keyword>
<keyword evidence="5 8" id="KW-1133">Transmembrane helix</keyword>
<reference evidence="10" key="1">
    <citation type="submission" date="2019-03" db="UniProtKB">
        <authorList>
            <consortium name="Ensembl"/>
        </authorList>
    </citation>
    <scope>IDENTIFICATION</scope>
</reference>
<evidence type="ECO:0000313" key="13">
    <source>
        <dbReference type="RefSeq" id="XP_008695656.1"/>
    </source>
</evidence>
<proteinExistence type="predicted"/>
<evidence type="ECO:0000313" key="15">
    <source>
        <dbReference type="RefSeq" id="XP_040498089.1"/>
    </source>
</evidence>
<evidence type="ECO:0000259" key="9">
    <source>
        <dbReference type="PROSITE" id="PS50041"/>
    </source>
</evidence>
<dbReference type="RefSeq" id="XP_040498089.1">
    <property type="nucleotide sequence ID" value="XM_040642155.1"/>
</dbReference>
<evidence type="ECO:0000256" key="7">
    <source>
        <dbReference type="ARBA" id="ARBA00023180"/>
    </source>
</evidence>
<dbReference type="PANTHER" id="PTHR22800">
    <property type="entry name" value="C-TYPE LECTIN PROTEINS"/>
    <property type="match status" value="1"/>
</dbReference>
<dbReference type="Ensembl" id="ENSUMAT00000026171.1">
    <property type="protein sequence ID" value="ENSUMAP00000022077.1"/>
    <property type="gene ID" value="ENSUMAG00000016154.1"/>
</dbReference>
<dbReference type="GeneTree" id="ENSGT00940000164346"/>